<evidence type="ECO:0000256" key="9">
    <source>
        <dbReference type="SAM" id="SignalP"/>
    </source>
</evidence>
<dbReference type="GO" id="GO:0004553">
    <property type="term" value="F:hydrolase activity, hydrolyzing O-glycosyl compounds"/>
    <property type="evidence" value="ECO:0007669"/>
    <property type="project" value="InterPro"/>
</dbReference>
<accession>A0A2U2PIS0</accession>
<evidence type="ECO:0000256" key="7">
    <source>
        <dbReference type="PIRSR" id="PIRSR606710-2"/>
    </source>
</evidence>
<evidence type="ECO:0000313" key="11">
    <source>
        <dbReference type="EMBL" id="PWG81306.1"/>
    </source>
</evidence>
<keyword evidence="2" id="KW-0624">Polysaccharide degradation</keyword>
<keyword evidence="12" id="KW-1185">Reference proteome</keyword>
<dbReference type="AlphaFoldDB" id="A0A2U2PIS0"/>
<feature type="chain" id="PRO_5015440358" evidence="9">
    <location>
        <begin position="23"/>
        <end position="466"/>
    </location>
</feature>
<dbReference type="SUPFAM" id="SSF49785">
    <property type="entry name" value="Galactose-binding domain-like"/>
    <property type="match status" value="1"/>
</dbReference>
<dbReference type="PROSITE" id="PS51175">
    <property type="entry name" value="CBM6"/>
    <property type="match status" value="1"/>
</dbReference>
<dbReference type="Gene3D" id="2.115.10.20">
    <property type="entry name" value="Glycosyl hydrolase domain, family 43"/>
    <property type="match status" value="1"/>
</dbReference>
<gene>
    <name evidence="11" type="ORF">DDR33_08010</name>
</gene>
<dbReference type="Pfam" id="PF04616">
    <property type="entry name" value="Glyco_hydro_43"/>
    <property type="match status" value="1"/>
</dbReference>
<reference evidence="11 12" key="1">
    <citation type="submission" date="2018-04" db="EMBL/GenBank/DDBJ databases">
        <title>Pedobacter chongqingensis sp. nov., isolated from a rottenly hemp rope.</title>
        <authorList>
            <person name="Cai Y."/>
        </authorList>
    </citation>
    <scope>NUCLEOTIDE SEQUENCE [LARGE SCALE GENOMIC DNA]</scope>
    <source>
        <strain evidence="11 12">FJ4-8</strain>
    </source>
</reference>
<feature type="domain" description="CBM6" evidence="10">
    <location>
        <begin position="333"/>
        <end position="465"/>
    </location>
</feature>
<evidence type="ECO:0000256" key="8">
    <source>
        <dbReference type="RuleBase" id="RU361187"/>
    </source>
</evidence>
<dbReference type="CDD" id="cd04084">
    <property type="entry name" value="CBM6_xylanase-like"/>
    <property type="match status" value="1"/>
</dbReference>
<evidence type="ECO:0000256" key="5">
    <source>
        <dbReference type="ARBA" id="ARBA00023277"/>
    </source>
</evidence>
<dbReference type="EMBL" id="QEAS01000005">
    <property type="protein sequence ID" value="PWG81306.1"/>
    <property type="molecule type" value="Genomic_DNA"/>
</dbReference>
<protein>
    <submittedName>
        <fullName evidence="11">Carbohydrate-binding protein</fullName>
    </submittedName>
</protein>
<keyword evidence="2" id="KW-0858">Xylan degradation</keyword>
<dbReference type="PANTHER" id="PTHR43772">
    <property type="entry name" value="ENDO-1,4-BETA-XYLANASE"/>
    <property type="match status" value="1"/>
</dbReference>
<dbReference type="PANTHER" id="PTHR43772:SF2">
    <property type="entry name" value="PUTATIVE (AFU_ORTHOLOGUE AFUA_2G04480)-RELATED"/>
    <property type="match status" value="1"/>
</dbReference>
<dbReference type="GO" id="GO:0030246">
    <property type="term" value="F:carbohydrate binding"/>
    <property type="evidence" value="ECO:0007669"/>
    <property type="project" value="InterPro"/>
</dbReference>
<feature type="site" description="Important for catalytic activity, responsible for pKa modulation of the active site Glu and correct orientation of both the proton donor and substrate" evidence="7">
    <location>
        <position position="150"/>
    </location>
</feature>
<dbReference type="RefSeq" id="WP_109415248.1">
    <property type="nucleotide sequence ID" value="NZ_QEAS01000005.1"/>
</dbReference>
<proteinExistence type="inferred from homology"/>
<evidence type="ECO:0000259" key="10">
    <source>
        <dbReference type="PROSITE" id="PS51175"/>
    </source>
</evidence>
<feature type="signal peptide" evidence="9">
    <location>
        <begin position="1"/>
        <end position="22"/>
    </location>
</feature>
<dbReference type="Gene3D" id="2.60.120.260">
    <property type="entry name" value="Galactose-binding domain-like"/>
    <property type="match status" value="1"/>
</dbReference>
<dbReference type="SUPFAM" id="SSF75005">
    <property type="entry name" value="Arabinanase/levansucrase/invertase"/>
    <property type="match status" value="1"/>
</dbReference>
<dbReference type="InterPro" id="IPR052176">
    <property type="entry name" value="Glycosyl_Hydrlase_43_Enz"/>
</dbReference>
<keyword evidence="5" id="KW-0119">Carbohydrate metabolism</keyword>
<dbReference type="CDD" id="cd18618">
    <property type="entry name" value="GH43_Xsa43E-like"/>
    <property type="match status" value="1"/>
</dbReference>
<dbReference type="OrthoDB" id="9803461at2"/>
<organism evidence="11 12">
    <name type="scientific">Pararcticibacter amylolyticus</name>
    <dbReference type="NCBI Taxonomy" id="2173175"/>
    <lineage>
        <taxon>Bacteria</taxon>
        <taxon>Pseudomonadati</taxon>
        <taxon>Bacteroidota</taxon>
        <taxon>Sphingobacteriia</taxon>
        <taxon>Sphingobacteriales</taxon>
        <taxon>Sphingobacteriaceae</taxon>
        <taxon>Pararcticibacter</taxon>
    </lineage>
</organism>
<sequence>MKPYKIVAYLFAILSINSTVQAQNPVIQTHYTPDPAPMVYKDKVYVYTGDDIPGYDFYYMTKWRVFSSPDMVNWIDHGSPISLESFSWARDRAWAAQCIERNGKFYWYICAQTTQNNMAIGVAVADSPAGAFKDALGKPLITTGSWSNIDPTVFIDDDGQAYLYWGNGSLYYVKLNKDMVSWSGNIVEVPQTVESFGGVRTARVPDNKDAERPKDVFVEGPWFYKRGGKYYQMFAGMSKGGESLSYSMSDNPTGPWKYQGKIMTEQATNSFTNHGGIIDFKGKSYLFYHTGLLPGGGSYGRATSIEEFRYNTDGTIPLISATKEGVQPLGTLDPYQLIKAATIAWAEKCRTEQDVKGNVFVSDIRTGGFIKVRSVDFGTTAPASFHASVAAGLDGGILEVHTDSLNGLKIASVNIPRTGGWNSWETLNEKVSQQVTGIHDLYFVFKGQNITAGRKLFNFGSWIFKR</sequence>
<evidence type="ECO:0000256" key="2">
    <source>
        <dbReference type="ARBA" id="ARBA00022651"/>
    </source>
</evidence>
<evidence type="ECO:0000256" key="3">
    <source>
        <dbReference type="ARBA" id="ARBA00022729"/>
    </source>
</evidence>
<dbReference type="InterPro" id="IPR006584">
    <property type="entry name" value="Cellulose-bd_IV"/>
</dbReference>
<evidence type="ECO:0000256" key="6">
    <source>
        <dbReference type="ARBA" id="ARBA00023295"/>
    </source>
</evidence>
<comment type="similarity">
    <text evidence="1 8">Belongs to the glycosyl hydrolase 43 family.</text>
</comment>
<dbReference type="InterPro" id="IPR006710">
    <property type="entry name" value="Glyco_hydro_43"/>
</dbReference>
<name>A0A2U2PIS0_9SPHI</name>
<evidence type="ECO:0000313" key="12">
    <source>
        <dbReference type="Proteomes" id="UP000245647"/>
    </source>
</evidence>
<dbReference type="SMART" id="SM00606">
    <property type="entry name" value="CBD_IV"/>
    <property type="match status" value="1"/>
</dbReference>
<keyword evidence="6 8" id="KW-0326">Glycosidase</keyword>
<comment type="caution">
    <text evidence="11">The sequence shown here is derived from an EMBL/GenBank/DDBJ whole genome shotgun (WGS) entry which is preliminary data.</text>
</comment>
<dbReference type="InterPro" id="IPR008979">
    <property type="entry name" value="Galactose-bd-like_sf"/>
</dbReference>
<dbReference type="Pfam" id="PF03422">
    <property type="entry name" value="CBM_6"/>
    <property type="match status" value="1"/>
</dbReference>
<evidence type="ECO:0000256" key="4">
    <source>
        <dbReference type="ARBA" id="ARBA00022801"/>
    </source>
</evidence>
<keyword evidence="3 9" id="KW-0732">Signal</keyword>
<dbReference type="Proteomes" id="UP000245647">
    <property type="component" value="Unassembled WGS sequence"/>
</dbReference>
<dbReference type="InterPro" id="IPR005084">
    <property type="entry name" value="CBM6"/>
</dbReference>
<dbReference type="InterPro" id="IPR023296">
    <property type="entry name" value="Glyco_hydro_beta-prop_sf"/>
</dbReference>
<dbReference type="GO" id="GO:0045493">
    <property type="term" value="P:xylan catabolic process"/>
    <property type="evidence" value="ECO:0007669"/>
    <property type="project" value="UniProtKB-KW"/>
</dbReference>
<keyword evidence="4 8" id="KW-0378">Hydrolase</keyword>
<evidence type="ECO:0000256" key="1">
    <source>
        <dbReference type="ARBA" id="ARBA00009865"/>
    </source>
</evidence>